<gene>
    <name evidence="3" type="ORF">SAMN05660349_02730</name>
</gene>
<dbReference type="Proteomes" id="UP000190852">
    <property type="component" value="Unassembled WGS sequence"/>
</dbReference>
<keyword evidence="2" id="KW-0812">Transmembrane</keyword>
<feature type="transmembrane region" description="Helical" evidence="2">
    <location>
        <begin position="6"/>
        <end position="23"/>
    </location>
</feature>
<accession>A0A1T5E136</accession>
<organism evidence="3 4">
    <name type="scientific">Parabacteroides chartae</name>
    <dbReference type="NCBI Taxonomy" id="1037355"/>
    <lineage>
        <taxon>Bacteria</taxon>
        <taxon>Pseudomonadati</taxon>
        <taxon>Bacteroidota</taxon>
        <taxon>Bacteroidia</taxon>
        <taxon>Bacteroidales</taxon>
        <taxon>Tannerellaceae</taxon>
        <taxon>Parabacteroides</taxon>
    </lineage>
</organism>
<keyword evidence="2" id="KW-1133">Transmembrane helix</keyword>
<dbReference type="EMBL" id="FUYQ01000023">
    <property type="protein sequence ID" value="SKB77717.1"/>
    <property type="molecule type" value="Genomic_DNA"/>
</dbReference>
<evidence type="ECO:0000313" key="3">
    <source>
        <dbReference type="EMBL" id="SKB77717.1"/>
    </source>
</evidence>
<keyword evidence="2" id="KW-0472">Membrane</keyword>
<feature type="compositionally biased region" description="Polar residues" evidence="1">
    <location>
        <begin position="90"/>
        <end position="111"/>
    </location>
</feature>
<name>A0A1T5E136_9BACT</name>
<evidence type="ECO:0000256" key="2">
    <source>
        <dbReference type="SAM" id="Phobius"/>
    </source>
</evidence>
<evidence type="ECO:0000313" key="4">
    <source>
        <dbReference type="Proteomes" id="UP000190852"/>
    </source>
</evidence>
<feature type="region of interest" description="Disordered" evidence="1">
    <location>
        <begin position="26"/>
        <end position="117"/>
    </location>
</feature>
<proteinExistence type="predicted"/>
<keyword evidence="4" id="KW-1185">Reference proteome</keyword>
<dbReference type="RefSeq" id="WP_079684151.1">
    <property type="nucleotide sequence ID" value="NZ_FUYQ01000023.1"/>
</dbReference>
<evidence type="ECO:0000256" key="1">
    <source>
        <dbReference type="SAM" id="MobiDB-lite"/>
    </source>
</evidence>
<dbReference type="AlphaFoldDB" id="A0A1T5E136"/>
<protein>
    <submittedName>
        <fullName evidence="3">Uncharacterized protein</fullName>
    </submittedName>
</protein>
<reference evidence="4" key="1">
    <citation type="submission" date="2017-02" db="EMBL/GenBank/DDBJ databases">
        <authorList>
            <person name="Varghese N."/>
            <person name="Submissions S."/>
        </authorList>
    </citation>
    <scope>NUCLEOTIDE SEQUENCE [LARGE SCALE GENOMIC DNA]</scope>
    <source>
        <strain evidence="4">DSM 24967</strain>
    </source>
</reference>
<sequence length="148" mass="16738">MDNLGDWLYIVFLIVAAVSGLFGSGKKKKRQTEVLGRPDSEIEPETQKPAQKSFWEMLEEMQEEKPKAKTMPTPQPATRPAIKSKEKQPHASTPFLNTESQHPSAIKSTPALQLEPDDENTVMQGITFTDTDDLKKAVIYSEIFNRKY</sequence>